<keyword evidence="2" id="KW-0479">Metal-binding</keyword>
<keyword evidence="3" id="KW-0408">Iron</keyword>
<dbReference type="EMBL" id="JBHTBX010000027">
    <property type="protein sequence ID" value="MFC7436641.1"/>
    <property type="molecule type" value="Genomic_DNA"/>
</dbReference>
<keyword evidence="7" id="KW-1185">Reference proteome</keyword>
<dbReference type="Proteomes" id="UP001596495">
    <property type="component" value="Unassembled WGS sequence"/>
</dbReference>
<dbReference type="CDD" id="cd12107">
    <property type="entry name" value="Hemerythrin"/>
    <property type="match status" value="1"/>
</dbReference>
<dbReference type="SUPFAM" id="SSF47188">
    <property type="entry name" value="Hemerythrin-like"/>
    <property type="match status" value="1"/>
</dbReference>
<feature type="domain" description="Hemerythrin-like" evidence="5">
    <location>
        <begin position="47"/>
        <end position="152"/>
    </location>
</feature>
<proteinExistence type="inferred from homology"/>
<comment type="similarity">
    <text evidence="1">Belongs to the hemerythrin family.</text>
</comment>
<evidence type="ECO:0000313" key="7">
    <source>
        <dbReference type="Proteomes" id="UP001596495"/>
    </source>
</evidence>
<organism evidence="6 7">
    <name type="scientific">Hydrogenophaga bisanensis</name>
    <dbReference type="NCBI Taxonomy" id="439611"/>
    <lineage>
        <taxon>Bacteria</taxon>
        <taxon>Pseudomonadati</taxon>
        <taxon>Pseudomonadota</taxon>
        <taxon>Betaproteobacteria</taxon>
        <taxon>Burkholderiales</taxon>
        <taxon>Comamonadaceae</taxon>
        <taxon>Hydrogenophaga</taxon>
    </lineage>
</organism>
<dbReference type="NCBIfam" id="TIGR02481">
    <property type="entry name" value="hemeryth_dom"/>
    <property type="match status" value="1"/>
</dbReference>
<reference evidence="7" key="1">
    <citation type="journal article" date="2019" name="Int. J. Syst. Evol. Microbiol.">
        <title>The Global Catalogue of Microorganisms (GCM) 10K type strain sequencing project: providing services to taxonomists for standard genome sequencing and annotation.</title>
        <authorList>
            <consortium name="The Broad Institute Genomics Platform"/>
            <consortium name="The Broad Institute Genome Sequencing Center for Infectious Disease"/>
            <person name="Wu L."/>
            <person name="Ma J."/>
        </authorList>
    </citation>
    <scope>NUCLEOTIDE SEQUENCE [LARGE SCALE GENOMIC DNA]</scope>
    <source>
        <strain evidence="7">CCUG 54518</strain>
    </source>
</reference>
<evidence type="ECO:0000313" key="6">
    <source>
        <dbReference type="EMBL" id="MFC7436641.1"/>
    </source>
</evidence>
<feature type="compositionally biased region" description="Basic and acidic residues" evidence="4">
    <location>
        <begin position="16"/>
        <end position="31"/>
    </location>
</feature>
<accession>A0ABW2RF40</accession>
<dbReference type="InterPro" id="IPR012312">
    <property type="entry name" value="Hemerythrin-like"/>
</dbReference>
<comment type="caution">
    <text evidence="6">The sequence shown here is derived from an EMBL/GenBank/DDBJ whole genome shotgun (WGS) entry which is preliminary data.</text>
</comment>
<dbReference type="RefSeq" id="WP_382260353.1">
    <property type="nucleotide sequence ID" value="NZ_JBHTBX010000027.1"/>
</dbReference>
<evidence type="ECO:0000256" key="2">
    <source>
        <dbReference type="ARBA" id="ARBA00022723"/>
    </source>
</evidence>
<dbReference type="Pfam" id="PF01814">
    <property type="entry name" value="Hemerythrin"/>
    <property type="match status" value="1"/>
</dbReference>
<evidence type="ECO:0000256" key="1">
    <source>
        <dbReference type="ARBA" id="ARBA00010587"/>
    </source>
</evidence>
<evidence type="ECO:0000256" key="3">
    <source>
        <dbReference type="ARBA" id="ARBA00023004"/>
    </source>
</evidence>
<protein>
    <submittedName>
        <fullName evidence="6">Bacteriohemerythrin</fullName>
    </submittedName>
</protein>
<feature type="region of interest" description="Disordered" evidence="4">
    <location>
        <begin position="1"/>
        <end position="31"/>
    </location>
</feature>
<dbReference type="InterPro" id="IPR012827">
    <property type="entry name" value="Hemerythrin_metal-bd"/>
</dbReference>
<sequence>MKVSAEGQFSPSLEKNAPDSPHREAPRLDHDSLNGWTDERLLGFTPMDEVHREFFHVTAALLSCSQESALEAIACFEDHARRHFDQEDQWMVETDFPARDCHIHEHASVLASTIDVRRAIAEGQGGAALAADFAQHLLAWFPGHADYLDSALAAWMCKRRWGGRPVVLRRRNR</sequence>
<dbReference type="InterPro" id="IPR035938">
    <property type="entry name" value="Hemerythrin-like_sf"/>
</dbReference>
<evidence type="ECO:0000259" key="5">
    <source>
        <dbReference type="Pfam" id="PF01814"/>
    </source>
</evidence>
<dbReference type="Gene3D" id="1.20.120.50">
    <property type="entry name" value="Hemerythrin-like"/>
    <property type="match status" value="1"/>
</dbReference>
<name>A0ABW2RF40_9BURK</name>
<evidence type="ECO:0000256" key="4">
    <source>
        <dbReference type="SAM" id="MobiDB-lite"/>
    </source>
</evidence>
<gene>
    <name evidence="6" type="ORF">ACFQNJ_19235</name>
</gene>